<feature type="compositionally biased region" description="Polar residues" evidence="1">
    <location>
        <begin position="206"/>
        <end position="225"/>
    </location>
</feature>
<reference evidence="2" key="3">
    <citation type="submission" date="2023-05" db="EMBL/GenBank/DDBJ databases">
        <authorList>
            <person name="Smith C.H."/>
        </authorList>
    </citation>
    <scope>NUCLEOTIDE SEQUENCE</scope>
    <source>
        <strain evidence="2">CHS0354</strain>
        <tissue evidence="2">Mantle</tissue>
    </source>
</reference>
<gene>
    <name evidence="2" type="ORF">CHS0354_011410</name>
</gene>
<dbReference type="GO" id="GO:0000172">
    <property type="term" value="C:ribonuclease MRP complex"/>
    <property type="evidence" value="ECO:0007669"/>
    <property type="project" value="InterPro"/>
</dbReference>
<dbReference type="PANTHER" id="PTHR46948:SF1">
    <property type="entry name" value="RIBONUCLEASE P PROTEIN SUBUNIT P38"/>
    <property type="match status" value="1"/>
</dbReference>
<dbReference type="GO" id="GO:0001650">
    <property type="term" value="C:fibrillar center"/>
    <property type="evidence" value="ECO:0007669"/>
    <property type="project" value="TreeGrafter"/>
</dbReference>
<protein>
    <recommendedName>
        <fullName evidence="4">Ribosomal protein L7Ae/L30e/S12e/Gadd45 domain-containing protein</fullName>
    </recommendedName>
</protein>
<dbReference type="GO" id="GO:0001682">
    <property type="term" value="P:tRNA 5'-leader removal"/>
    <property type="evidence" value="ECO:0007669"/>
    <property type="project" value="InterPro"/>
</dbReference>
<comment type="caution">
    <text evidence="2">The sequence shown here is derived from an EMBL/GenBank/DDBJ whole genome shotgun (WGS) entry which is preliminary data.</text>
</comment>
<organism evidence="2 3">
    <name type="scientific">Potamilus streckersoni</name>
    <dbReference type="NCBI Taxonomy" id="2493646"/>
    <lineage>
        <taxon>Eukaryota</taxon>
        <taxon>Metazoa</taxon>
        <taxon>Spiralia</taxon>
        <taxon>Lophotrochozoa</taxon>
        <taxon>Mollusca</taxon>
        <taxon>Bivalvia</taxon>
        <taxon>Autobranchia</taxon>
        <taxon>Heteroconchia</taxon>
        <taxon>Palaeoheterodonta</taxon>
        <taxon>Unionida</taxon>
        <taxon>Unionoidea</taxon>
        <taxon>Unionidae</taxon>
        <taxon>Ambleminae</taxon>
        <taxon>Lampsilini</taxon>
        <taxon>Potamilus</taxon>
    </lineage>
</organism>
<evidence type="ECO:0000313" key="2">
    <source>
        <dbReference type="EMBL" id="KAK3609719.1"/>
    </source>
</evidence>
<dbReference type="Gene3D" id="3.30.1330.30">
    <property type="match status" value="1"/>
</dbReference>
<sequence>MAASSATTLSEKDSKKAVRSRNPSNYIQKKTVLEPLQLKGSRLDDQVDQEILEKLKSTLDPLVYLNRTKQKLTRKKRSEKLEALPIDEESEKRKQICSALCLGFRSVVRALEKDKLRLLLISQKTQPSDLKRVLLTLVATRDCPCICLSDILPFIQHRFNWISSITAMGFYKNNEYGKVFDDFVKFASKHAQQIYLPYDAEDSPVNGDNSCSSLTEDASSSKVEGNSVATEQNMLKFPNEKTKGNTCFDEDYQKYYIPAIKPETSSTFANQDFISFVHDNSEPSILVIGGKVQEETNSRPSVRSDQCEPFSIASFLLMNVKESVNSVTENKALGTKSEKRKYNSTENECGIHAYKSAIVNQIVMDVTKKKKKKK</sequence>
<accession>A0AAE0WD06</accession>
<dbReference type="PANTHER" id="PTHR46948">
    <property type="entry name" value="RIBONUCLEASE P PROTEIN SUBUNIT P38"/>
    <property type="match status" value="1"/>
</dbReference>
<dbReference type="InterPro" id="IPR029064">
    <property type="entry name" value="Ribosomal_eL30-like_sf"/>
</dbReference>
<feature type="region of interest" description="Disordered" evidence="1">
    <location>
        <begin position="204"/>
        <end position="225"/>
    </location>
</feature>
<keyword evidence="3" id="KW-1185">Reference proteome</keyword>
<dbReference type="Proteomes" id="UP001195483">
    <property type="component" value="Unassembled WGS sequence"/>
</dbReference>
<evidence type="ECO:0008006" key="4">
    <source>
        <dbReference type="Google" id="ProtNLM"/>
    </source>
</evidence>
<dbReference type="GO" id="GO:0033204">
    <property type="term" value="F:ribonuclease P RNA binding"/>
    <property type="evidence" value="ECO:0007669"/>
    <property type="project" value="TreeGrafter"/>
</dbReference>
<evidence type="ECO:0000256" key="1">
    <source>
        <dbReference type="SAM" id="MobiDB-lite"/>
    </source>
</evidence>
<dbReference type="EMBL" id="JAEAOA010000707">
    <property type="protein sequence ID" value="KAK3609719.1"/>
    <property type="molecule type" value="Genomic_DNA"/>
</dbReference>
<reference evidence="2" key="1">
    <citation type="journal article" date="2021" name="Genome Biol. Evol.">
        <title>A High-Quality Reference Genome for a Parasitic Bivalve with Doubly Uniparental Inheritance (Bivalvia: Unionida).</title>
        <authorList>
            <person name="Smith C.H."/>
        </authorList>
    </citation>
    <scope>NUCLEOTIDE SEQUENCE</scope>
    <source>
        <strain evidence="2">CHS0354</strain>
    </source>
</reference>
<dbReference type="InterPro" id="IPR042848">
    <property type="entry name" value="Rpp38"/>
</dbReference>
<name>A0AAE0WD06_9BIVA</name>
<dbReference type="SUPFAM" id="SSF55315">
    <property type="entry name" value="L30e-like"/>
    <property type="match status" value="1"/>
</dbReference>
<evidence type="ECO:0000313" key="3">
    <source>
        <dbReference type="Proteomes" id="UP001195483"/>
    </source>
</evidence>
<reference evidence="2" key="2">
    <citation type="journal article" date="2021" name="Genome Biol. Evol.">
        <title>Developing a high-quality reference genome for a parasitic bivalve with doubly uniparental inheritance (Bivalvia: Unionida).</title>
        <authorList>
            <person name="Smith C.H."/>
        </authorList>
    </citation>
    <scope>NUCLEOTIDE SEQUENCE</scope>
    <source>
        <strain evidence="2">CHS0354</strain>
        <tissue evidence="2">Mantle</tissue>
    </source>
</reference>
<proteinExistence type="predicted"/>
<dbReference type="GO" id="GO:0004526">
    <property type="term" value="F:ribonuclease P activity"/>
    <property type="evidence" value="ECO:0007669"/>
    <property type="project" value="TreeGrafter"/>
</dbReference>
<feature type="region of interest" description="Disordered" evidence="1">
    <location>
        <begin position="1"/>
        <end position="24"/>
    </location>
</feature>
<dbReference type="GO" id="GO:0005655">
    <property type="term" value="C:nucleolar ribonuclease P complex"/>
    <property type="evidence" value="ECO:0007669"/>
    <property type="project" value="InterPro"/>
</dbReference>
<dbReference type="AlphaFoldDB" id="A0AAE0WD06"/>